<dbReference type="GO" id="GO:0019185">
    <property type="term" value="C:snRNA-activating protein complex"/>
    <property type="evidence" value="ECO:0007669"/>
    <property type="project" value="TreeGrafter"/>
</dbReference>
<keyword evidence="2" id="KW-0805">Transcription regulation</keyword>
<feature type="domain" description="Myb-like" evidence="6">
    <location>
        <begin position="245"/>
        <end position="289"/>
    </location>
</feature>
<feature type="domain" description="HTH myb-type" evidence="7">
    <location>
        <begin position="346"/>
        <end position="383"/>
    </location>
</feature>
<dbReference type="Pfam" id="PF13921">
    <property type="entry name" value="Myb_DNA-bind_6"/>
    <property type="match status" value="1"/>
</dbReference>
<evidence type="ECO:0000256" key="5">
    <source>
        <dbReference type="ARBA" id="ARBA00023242"/>
    </source>
</evidence>
<feature type="domain" description="Myb-like" evidence="6">
    <location>
        <begin position="341"/>
        <end position="381"/>
    </location>
</feature>
<evidence type="ECO:0000256" key="2">
    <source>
        <dbReference type="ARBA" id="ARBA00023015"/>
    </source>
</evidence>
<reference evidence="8 9" key="1">
    <citation type="journal article" date="2016" name="Mol. Biol. Evol.">
        <title>Comparative Genomics of Early-Diverging Mushroom-Forming Fungi Provides Insights into the Origins of Lignocellulose Decay Capabilities.</title>
        <authorList>
            <person name="Nagy L.G."/>
            <person name="Riley R."/>
            <person name="Tritt A."/>
            <person name="Adam C."/>
            <person name="Daum C."/>
            <person name="Floudas D."/>
            <person name="Sun H."/>
            <person name="Yadav J.S."/>
            <person name="Pangilinan J."/>
            <person name="Larsson K.H."/>
            <person name="Matsuura K."/>
            <person name="Barry K."/>
            <person name="Labutti K."/>
            <person name="Kuo R."/>
            <person name="Ohm R.A."/>
            <person name="Bhattacharya S.S."/>
            <person name="Shirouzu T."/>
            <person name="Yoshinaga Y."/>
            <person name="Martin F.M."/>
            <person name="Grigoriev I.V."/>
            <person name="Hibbett D.S."/>
        </authorList>
    </citation>
    <scope>NUCLEOTIDE SEQUENCE [LARGE SCALE GENOMIC DNA]</scope>
    <source>
        <strain evidence="8 9">HHB14362 ss-1</strain>
    </source>
</reference>
<evidence type="ECO:0000256" key="3">
    <source>
        <dbReference type="ARBA" id="ARBA00023125"/>
    </source>
</evidence>
<evidence type="ECO:0000256" key="4">
    <source>
        <dbReference type="ARBA" id="ARBA00023163"/>
    </source>
</evidence>
<dbReference type="PANTHER" id="PTHR46621:SF1">
    <property type="entry name" value="SNRNA-ACTIVATING PROTEIN COMPLEX SUBUNIT 4"/>
    <property type="match status" value="1"/>
</dbReference>
<evidence type="ECO:0000313" key="8">
    <source>
        <dbReference type="EMBL" id="KZT26955.1"/>
    </source>
</evidence>
<dbReference type="InParanoid" id="A0A165TNZ4"/>
<dbReference type="InterPro" id="IPR009057">
    <property type="entry name" value="Homeodomain-like_sf"/>
</dbReference>
<dbReference type="PROSITE" id="PS50090">
    <property type="entry name" value="MYB_LIKE"/>
    <property type="match status" value="3"/>
</dbReference>
<dbReference type="InterPro" id="IPR017930">
    <property type="entry name" value="Myb_dom"/>
</dbReference>
<dbReference type="AlphaFoldDB" id="A0A165TNZ4"/>
<keyword evidence="9" id="KW-1185">Reference proteome</keyword>
<dbReference type="Gene3D" id="1.10.10.60">
    <property type="entry name" value="Homeodomain-like"/>
    <property type="match status" value="3"/>
</dbReference>
<protein>
    <submittedName>
        <fullName evidence="8">Uncharacterized protein</fullName>
    </submittedName>
</protein>
<dbReference type="OrthoDB" id="2143914at2759"/>
<dbReference type="CDD" id="cd00167">
    <property type="entry name" value="SANT"/>
    <property type="match status" value="3"/>
</dbReference>
<keyword evidence="4" id="KW-0804">Transcription</keyword>
<dbReference type="GO" id="GO:0001006">
    <property type="term" value="F:RNA polymerase III type 3 promoter sequence-specific DNA binding"/>
    <property type="evidence" value="ECO:0007669"/>
    <property type="project" value="TreeGrafter"/>
</dbReference>
<keyword evidence="5" id="KW-0539">Nucleus</keyword>
<gene>
    <name evidence="8" type="ORF">NEOLEDRAFT_1061658</name>
</gene>
<dbReference type="GO" id="GO:0000978">
    <property type="term" value="F:RNA polymerase II cis-regulatory region sequence-specific DNA binding"/>
    <property type="evidence" value="ECO:0007669"/>
    <property type="project" value="TreeGrafter"/>
</dbReference>
<feature type="domain" description="HTH myb-type" evidence="7">
    <location>
        <begin position="290"/>
        <end position="344"/>
    </location>
</feature>
<evidence type="ECO:0000256" key="1">
    <source>
        <dbReference type="ARBA" id="ARBA00022737"/>
    </source>
</evidence>
<dbReference type="FunFam" id="1.10.10.60:FF:000010">
    <property type="entry name" value="Transcriptional activator Myb isoform A"/>
    <property type="match status" value="1"/>
</dbReference>
<dbReference type="EMBL" id="KV425564">
    <property type="protein sequence ID" value="KZT26955.1"/>
    <property type="molecule type" value="Genomic_DNA"/>
</dbReference>
<dbReference type="SUPFAM" id="SSF46689">
    <property type="entry name" value="Homeodomain-like"/>
    <property type="match status" value="3"/>
</dbReference>
<organism evidence="8 9">
    <name type="scientific">Neolentinus lepideus HHB14362 ss-1</name>
    <dbReference type="NCBI Taxonomy" id="1314782"/>
    <lineage>
        <taxon>Eukaryota</taxon>
        <taxon>Fungi</taxon>
        <taxon>Dikarya</taxon>
        <taxon>Basidiomycota</taxon>
        <taxon>Agaricomycotina</taxon>
        <taxon>Agaricomycetes</taxon>
        <taxon>Gloeophyllales</taxon>
        <taxon>Gloeophyllaceae</taxon>
        <taxon>Neolentinus</taxon>
    </lineage>
</organism>
<dbReference type="PANTHER" id="PTHR46621">
    <property type="entry name" value="SNRNA-ACTIVATING PROTEIN COMPLEX SUBUNIT 4"/>
    <property type="match status" value="1"/>
</dbReference>
<dbReference type="SMART" id="SM00717">
    <property type="entry name" value="SANT"/>
    <property type="match status" value="4"/>
</dbReference>
<dbReference type="InterPro" id="IPR001005">
    <property type="entry name" value="SANT/Myb"/>
</dbReference>
<dbReference type="GO" id="GO:0042796">
    <property type="term" value="P:snRNA transcription by RNA polymerase III"/>
    <property type="evidence" value="ECO:0007669"/>
    <property type="project" value="TreeGrafter"/>
</dbReference>
<evidence type="ECO:0000259" key="6">
    <source>
        <dbReference type="PROSITE" id="PS50090"/>
    </source>
</evidence>
<dbReference type="Proteomes" id="UP000076761">
    <property type="component" value="Unassembled WGS sequence"/>
</dbReference>
<keyword evidence="1" id="KW-0677">Repeat</keyword>
<sequence>MANSVKELAQKTLQANKDHQYALKVYTERLEAELATVDKLLTSAEWDEQDDEVDLDAGGFVLIPGSVKPSGPVAHSDLLSKDSPFREDAIRRQKYLELTTIHPMKNKELEALAEAVRTENYRMHAYEAQRRGQNALTSLNQQPQSYFEMNKESIDWEGVASKVSSSISSYVQRSAQECKIRWLGDRHPEINHKPWLDTEVAQAIALAANYPDGRVNWVRVAEQLGTNRTAMDCMRNAVQRRNHVWTSGADDRLLEAIKIYGIDNWLLVARYVSEDATAQQCQNRYHRTVTPDLARGPWTDDEDAKLRRAVEAYGHSWLEVASSIPGRSNEQCRDRWSERLNPKVAKGKWTEEEGGKLMEAVARVGEKWKEVSECLNGRTDKMVGVCPVSFELIADPRL</sequence>
<proteinExistence type="predicted"/>
<keyword evidence="3" id="KW-0238">DNA-binding</keyword>
<feature type="domain" description="Myb-like" evidence="6">
    <location>
        <begin position="290"/>
        <end position="340"/>
    </location>
</feature>
<dbReference type="InterPro" id="IPR051575">
    <property type="entry name" value="Myb-like_DNA-bd"/>
</dbReference>
<evidence type="ECO:0000313" key="9">
    <source>
        <dbReference type="Proteomes" id="UP000076761"/>
    </source>
</evidence>
<evidence type="ECO:0000259" key="7">
    <source>
        <dbReference type="PROSITE" id="PS51294"/>
    </source>
</evidence>
<dbReference type="Pfam" id="PF00249">
    <property type="entry name" value="Myb_DNA-binding"/>
    <property type="match status" value="1"/>
</dbReference>
<dbReference type="GO" id="GO:0042795">
    <property type="term" value="P:snRNA transcription by RNA polymerase II"/>
    <property type="evidence" value="ECO:0007669"/>
    <property type="project" value="TreeGrafter"/>
</dbReference>
<name>A0A165TNZ4_9AGAM</name>
<accession>A0A165TNZ4</accession>
<dbReference type="PROSITE" id="PS51294">
    <property type="entry name" value="HTH_MYB"/>
    <property type="match status" value="2"/>
</dbReference>
<dbReference type="STRING" id="1314782.A0A165TNZ4"/>